<sequence length="239" mass="25020">MSTAWLVTGSSRGIGLELVRQIAADASNVVFATCRNPSSATKLKTVSEEAKGKVHIVQLDASDVASIKAAAATVTKTLGSQGLNYVINNAAGQSSTDVPSTLEVDSFLADMKLNVAGPAIVAQNLMPLLERAAAAGGRKPVVCNMSSGMGSIAMDLGARMVSYSITKSSINMLTYKQAKESPNVIWIAQDPGWVKTDMGGPGAQLEVDFSASSILKVLTTVTEKDSGSFRRYNGDVIPY</sequence>
<evidence type="ECO:0000313" key="2">
    <source>
        <dbReference type="EMBL" id="KZS95310.1"/>
    </source>
</evidence>
<dbReference type="Pfam" id="PF00106">
    <property type="entry name" value="adh_short"/>
    <property type="match status" value="1"/>
</dbReference>
<dbReference type="EMBL" id="KV419402">
    <property type="protein sequence ID" value="KZS95310.1"/>
    <property type="molecule type" value="Genomic_DNA"/>
</dbReference>
<evidence type="ECO:0000313" key="3">
    <source>
        <dbReference type="Proteomes" id="UP000076722"/>
    </source>
</evidence>
<dbReference type="InterPro" id="IPR002347">
    <property type="entry name" value="SDR_fam"/>
</dbReference>
<comment type="similarity">
    <text evidence="1">Belongs to the short-chain dehydrogenases/reductases (SDR) family.</text>
</comment>
<dbReference type="OrthoDB" id="9876299at2759"/>
<proteinExistence type="inferred from homology"/>
<dbReference type="PANTHER" id="PTHR43544">
    <property type="entry name" value="SHORT-CHAIN DEHYDROGENASE/REDUCTASE"/>
    <property type="match status" value="1"/>
</dbReference>
<protein>
    <submittedName>
        <fullName evidence="2">NAD-P-binding protein</fullName>
    </submittedName>
</protein>
<dbReference type="PANTHER" id="PTHR43544:SF37">
    <property type="entry name" value="C-FACTOR-LIKE"/>
    <property type="match status" value="1"/>
</dbReference>
<accession>A0A164WS95</accession>
<gene>
    <name evidence="2" type="ORF">SISNIDRAFT_464938</name>
</gene>
<organism evidence="2 3">
    <name type="scientific">Sistotremastrum niveocremeum HHB9708</name>
    <dbReference type="NCBI Taxonomy" id="1314777"/>
    <lineage>
        <taxon>Eukaryota</taxon>
        <taxon>Fungi</taxon>
        <taxon>Dikarya</taxon>
        <taxon>Basidiomycota</taxon>
        <taxon>Agaricomycotina</taxon>
        <taxon>Agaricomycetes</taxon>
        <taxon>Sistotremastrales</taxon>
        <taxon>Sistotremastraceae</taxon>
        <taxon>Sertulicium</taxon>
        <taxon>Sertulicium niveocremeum</taxon>
    </lineage>
</organism>
<dbReference type="SUPFAM" id="SSF51735">
    <property type="entry name" value="NAD(P)-binding Rossmann-fold domains"/>
    <property type="match status" value="1"/>
</dbReference>
<dbReference type="InterPro" id="IPR051468">
    <property type="entry name" value="Fungal_SecMetab_SDRs"/>
</dbReference>
<reference evidence="2 3" key="1">
    <citation type="journal article" date="2016" name="Mol. Biol. Evol.">
        <title>Comparative Genomics of Early-Diverging Mushroom-Forming Fungi Provides Insights into the Origins of Lignocellulose Decay Capabilities.</title>
        <authorList>
            <person name="Nagy L.G."/>
            <person name="Riley R."/>
            <person name="Tritt A."/>
            <person name="Adam C."/>
            <person name="Daum C."/>
            <person name="Floudas D."/>
            <person name="Sun H."/>
            <person name="Yadav J.S."/>
            <person name="Pangilinan J."/>
            <person name="Larsson K.H."/>
            <person name="Matsuura K."/>
            <person name="Barry K."/>
            <person name="Labutti K."/>
            <person name="Kuo R."/>
            <person name="Ohm R.A."/>
            <person name="Bhattacharya S.S."/>
            <person name="Shirouzu T."/>
            <person name="Yoshinaga Y."/>
            <person name="Martin F.M."/>
            <person name="Grigoriev I.V."/>
            <person name="Hibbett D.S."/>
        </authorList>
    </citation>
    <scope>NUCLEOTIDE SEQUENCE [LARGE SCALE GENOMIC DNA]</scope>
    <source>
        <strain evidence="2 3">HHB9708</strain>
    </source>
</reference>
<dbReference type="AlphaFoldDB" id="A0A164WS95"/>
<dbReference type="GO" id="GO:0016491">
    <property type="term" value="F:oxidoreductase activity"/>
    <property type="evidence" value="ECO:0007669"/>
    <property type="project" value="TreeGrafter"/>
</dbReference>
<dbReference type="GO" id="GO:0005737">
    <property type="term" value="C:cytoplasm"/>
    <property type="evidence" value="ECO:0007669"/>
    <property type="project" value="TreeGrafter"/>
</dbReference>
<dbReference type="Gene3D" id="3.40.50.720">
    <property type="entry name" value="NAD(P)-binding Rossmann-like Domain"/>
    <property type="match status" value="1"/>
</dbReference>
<dbReference type="Proteomes" id="UP000076722">
    <property type="component" value="Unassembled WGS sequence"/>
</dbReference>
<dbReference type="CDD" id="cd05325">
    <property type="entry name" value="carb_red_sniffer_like_SDR_c"/>
    <property type="match status" value="1"/>
</dbReference>
<evidence type="ECO:0000256" key="1">
    <source>
        <dbReference type="ARBA" id="ARBA00006484"/>
    </source>
</evidence>
<dbReference type="InterPro" id="IPR036291">
    <property type="entry name" value="NAD(P)-bd_dom_sf"/>
</dbReference>
<dbReference type="PRINTS" id="PR00081">
    <property type="entry name" value="GDHRDH"/>
</dbReference>
<name>A0A164WS95_9AGAM</name>
<keyword evidence="3" id="KW-1185">Reference proteome</keyword>